<evidence type="ECO:0000256" key="8">
    <source>
        <dbReference type="HAMAP-Rule" id="MF_00127"/>
    </source>
</evidence>
<dbReference type="InterPro" id="IPR004154">
    <property type="entry name" value="Anticodon-bd"/>
</dbReference>
<dbReference type="InterPro" id="IPR006195">
    <property type="entry name" value="aa-tRNA-synth_II"/>
</dbReference>
<proteinExistence type="inferred from homology"/>
<keyword evidence="2 8" id="KW-0436">Ligase</keyword>
<dbReference type="Pfam" id="PF13393">
    <property type="entry name" value="tRNA-synt_His"/>
    <property type="match status" value="1"/>
</dbReference>
<dbReference type="EMBL" id="AP019823">
    <property type="protein sequence ID" value="BBM37886.1"/>
    <property type="molecule type" value="Genomic_DNA"/>
</dbReference>
<protein>
    <recommendedName>
        <fullName evidence="8">Histidine--tRNA ligase</fullName>
        <ecNumber evidence="8">6.1.1.21</ecNumber>
    </recommendedName>
    <alternativeName>
        <fullName evidence="8">Histidyl-tRNA synthetase</fullName>
        <shortName evidence="8">HisRS</shortName>
    </alternativeName>
</protein>
<dbReference type="PROSITE" id="PS50862">
    <property type="entry name" value="AA_TRNA_LIGASE_II"/>
    <property type="match status" value="1"/>
</dbReference>
<feature type="binding site" evidence="9">
    <location>
        <position position="129"/>
    </location>
    <ligand>
        <name>L-histidine</name>
        <dbReference type="ChEBI" id="CHEBI:57595"/>
    </ligand>
</feature>
<name>A0A510JFI5_9FUSO</name>
<evidence type="ECO:0000313" key="11">
    <source>
        <dbReference type="EMBL" id="BBM37886.1"/>
    </source>
</evidence>
<reference evidence="11 12" key="1">
    <citation type="submission" date="2019-07" db="EMBL/GenBank/DDBJ databases">
        <title>Complete Genome Sequence of Leptotrichia hofstadii Strain JCM16775.</title>
        <authorList>
            <person name="Watanabe S."/>
            <person name="Cui L."/>
        </authorList>
    </citation>
    <scope>NUCLEOTIDE SEQUENCE [LARGE SCALE GENOMIC DNA]</scope>
    <source>
        <strain evidence="11 12">JCM16775</strain>
    </source>
</reference>
<dbReference type="OrthoDB" id="9800814at2"/>
<organism evidence="11 12">
    <name type="scientific">Leptotrichia hofstadii</name>
    <dbReference type="NCBI Taxonomy" id="157688"/>
    <lineage>
        <taxon>Bacteria</taxon>
        <taxon>Fusobacteriati</taxon>
        <taxon>Fusobacteriota</taxon>
        <taxon>Fusobacteriia</taxon>
        <taxon>Fusobacteriales</taxon>
        <taxon>Leptotrichiaceae</taxon>
        <taxon>Leptotrichia</taxon>
    </lineage>
</organism>
<dbReference type="SUPFAM" id="SSF55681">
    <property type="entry name" value="Class II aaRS and biotin synthetases"/>
    <property type="match status" value="1"/>
</dbReference>
<comment type="subcellular location">
    <subcellularLocation>
        <location evidence="8">Cytoplasm</location>
    </subcellularLocation>
</comment>
<accession>A0A510JFI5</accession>
<dbReference type="PANTHER" id="PTHR43707:SF1">
    <property type="entry name" value="HISTIDINE--TRNA LIGASE, MITOCHONDRIAL-RELATED"/>
    <property type="match status" value="1"/>
</dbReference>
<feature type="binding site" evidence="9">
    <location>
        <begin position="80"/>
        <end position="82"/>
    </location>
    <ligand>
        <name>L-histidine</name>
        <dbReference type="ChEBI" id="CHEBI:57595"/>
    </ligand>
</feature>
<dbReference type="InterPro" id="IPR041715">
    <property type="entry name" value="HisRS-like_core"/>
</dbReference>
<keyword evidence="8" id="KW-0963">Cytoplasm</keyword>
<dbReference type="InterPro" id="IPR004516">
    <property type="entry name" value="HisRS/HisZ"/>
</dbReference>
<dbReference type="EC" id="6.1.1.21" evidence="8"/>
<keyword evidence="4 8" id="KW-0067">ATP-binding</keyword>
<feature type="binding site" evidence="9">
    <location>
        <begin position="260"/>
        <end position="261"/>
    </location>
    <ligand>
        <name>L-histidine</name>
        <dbReference type="ChEBI" id="CHEBI:57595"/>
    </ligand>
</feature>
<comment type="subunit">
    <text evidence="8">Homodimer.</text>
</comment>
<dbReference type="GO" id="GO:0005524">
    <property type="term" value="F:ATP binding"/>
    <property type="evidence" value="ECO:0007669"/>
    <property type="project" value="UniProtKB-UniRule"/>
</dbReference>
<evidence type="ECO:0000256" key="2">
    <source>
        <dbReference type="ARBA" id="ARBA00022598"/>
    </source>
</evidence>
<dbReference type="InterPro" id="IPR015807">
    <property type="entry name" value="His-tRNA-ligase"/>
</dbReference>
<comment type="similarity">
    <text evidence="1 8">Belongs to the class-II aminoacyl-tRNA synthetase family.</text>
</comment>
<gene>
    <name evidence="8" type="primary">hisS</name>
    <name evidence="11" type="ORF">JCM16775_0587</name>
</gene>
<evidence type="ECO:0000256" key="4">
    <source>
        <dbReference type="ARBA" id="ARBA00022840"/>
    </source>
</evidence>
<comment type="catalytic activity">
    <reaction evidence="7 8">
        <text>tRNA(His) + L-histidine + ATP = L-histidyl-tRNA(His) + AMP + diphosphate + H(+)</text>
        <dbReference type="Rhea" id="RHEA:17313"/>
        <dbReference type="Rhea" id="RHEA-COMP:9665"/>
        <dbReference type="Rhea" id="RHEA-COMP:9689"/>
        <dbReference type="ChEBI" id="CHEBI:15378"/>
        <dbReference type="ChEBI" id="CHEBI:30616"/>
        <dbReference type="ChEBI" id="CHEBI:33019"/>
        <dbReference type="ChEBI" id="CHEBI:57595"/>
        <dbReference type="ChEBI" id="CHEBI:78442"/>
        <dbReference type="ChEBI" id="CHEBI:78527"/>
        <dbReference type="ChEBI" id="CHEBI:456215"/>
        <dbReference type="EC" id="6.1.1.21"/>
    </reaction>
</comment>
<keyword evidence="3 8" id="KW-0547">Nucleotide-binding</keyword>
<dbReference type="PANTHER" id="PTHR43707">
    <property type="entry name" value="HISTIDYL-TRNA SYNTHETASE"/>
    <property type="match status" value="1"/>
</dbReference>
<keyword evidence="12" id="KW-1185">Reference proteome</keyword>
<dbReference type="HAMAP" id="MF_00127">
    <property type="entry name" value="His_tRNA_synth"/>
    <property type="match status" value="1"/>
</dbReference>
<dbReference type="CDD" id="cd00773">
    <property type="entry name" value="HisRS-like_core"/>
    <property type="match status" value="1"/>
</dbReference>
<feature type="domain" description="Aminoacyl-transfer RNA synthetases class-II family profile" evidence="10">
    <location>
        <begin position="1"/>
        <end position="313"/>
    </location>
</feature>
<dbReference type="Gene3D" id="3.40.50.800">
    <property type="entry name" value="Anticodon-binding domain"/>
    <property type="match status" value="1"/>
</dbReference>
<dbReference type="Proteomes" id="UP000321892">
    <property type="component" value="Chromosome"/>
</dbReference>
<keyword evidence="5 8" id="KW-0648">Protein biosynthesis</keyword>
<keyword evidence="6 8" id="KW-0030">Aminoacyl-tRNA synthetase</keyword>
<dbReference type="PIRSF" id="PIRSF001549">
    <property type="entry name" value="His-tRNA_synth"/>
    <property type="match status" value="1"/>
</dbReference>
<evidence type="ECO:0000256" key="1">
    <source>
        <dbReference type="ARBA" id="ARBA00008226"/>
    </source>
</evidence>
<evidence type="ECO:0000256" key="5">
    <source>
        <dbReference type="ARBA" id="ARBA00022917"/>
    </source>
</evidence>
<dbReference type="GO" id="GO:0006427">
    <property type="term" value="P:histidyl-tRNA aminoacylation"/>
    <property type="evidence" value="ECO:0007669"/>
    <property type="project" value="UniProtKB-UniRule"/>
</dbReference>
<dbReference type="InterPro" id="IPR036621">
    <property type="entry name" value="Anticodon-bd_dom_sf"/>
</dbReference>
<evidence type="ECO:0000256" key="7">
    <source>
        <dbReference type="ARBA" id="ARBA00047639"/>
    </source>
</evidence>
<dbReference type="Gene3D" id="3.30.930.10">
    <property type="entry name" value="Bira Bifunctional Protein, Domain 2"/>
    <property type="match status" value="1"/>
</dbReference>
<evidence type="ECO:0000256" key="3">
    <source>
        <dbReference type="ARBA" id="ARBA00022741"/>
    </source>
</evidence>
<feature type="binding site" evidence="9">
    <location>
        <position position="256"/>
    </location>
    <ligand>
        <name>L-histidine</name>
        <dbReference type="ChEBI" id="CHEBI:57595"/>
    </ligand>
</feature>
<evidence type="ECO:0000256" key="6">
    <source>
        <dbReference type="ARBA" id="ARBA00023146"/>
    </source>
</evidence>
<dbReference type="InterPro" id="IPR033656">
    <property type="entry name" value="HisRS_anticodon"/>
</dbReference>
<dbReference type="AlphaFoldDB" id="A0A510JFI5"/>
<feature type="binding site" evidence="9">
    <location>
        <position position="111"/>
    </location>
    <ligand>
        <name>L-histidine</name>
        <dbReference type="ChEBI" id="CHEBI:57595"/>
    </ligand>
</feature>
<dbReference type="CDD" id="cd00859">
    <property type="entry name" value="HisRS_anticodon"/>
    <property type="match status" value="1"/>
</dbReference>
<dbReference type="KEGG" id="lhf:JCM16775_0587"/>
<dbReference type="SUPFAM" id="SSF52954">
    <property type="entry name" value="Class II aaRS ABD-related"/>
    <property type="match status" value="1"/>
</dbReference>
<dbReference type="GO" id="GO:0005737">
    <property type="term" value="C:cytoplasm"/>
    <property type="evidence" value="ECO:0007669"/>
    <property type="project" value="UniProtKB-SubCell"/>
</dbReference>
<dbReference type="RefSeq" id="WP_026745563.1">
    <property type="nucleotide sequence ID" value="NZ_AP019823.1"/>
</dbReference>
<evidence type="ECO:0000256" key="9">
    <source>
        <dbReference type="PIRSR" id="PIRSR001549-1"/>
    </source>
</evidence>
<dbReference type="GO" id="GO:0004821">
    <property type="term" value="F:histidine-tRNA ligase activity"/>
    <property type="evidence" value="ECO:0007669"/>
    <property type="project" value="UniProtKB-UniRule"/>
</dbReference>
<dbReference type="NCBIfam" id="TIGR00442">
    <property type="entry name" value="hisS"/>
    <property type="match status" value="1"/>
</dbReference>
<evidence type="ECO:0000313" key="12">
    <source>
        <dbReference type="Proteomes" id="UP000321892"/>
    </source>
</evidence>
<sequence>MINVLKGMKDRYSDDVKKYDLIVDTAKNVFEKYGFERIITPILEETELFRRGVGDETDVVSKEMYEFTDKGNRNVTMRPEGTAGVVRAYLEAGFHKSSPIVKWFYHGPMYRYEAPQKGRFREFHQIGIEMFGVRSAYLDAEIIRMGCEFLEKLGITGLVVEINSLGNIESRKKYIDDLKAFMEKRLDKLSDDSKRRYATNPLRALDSKDKGDQEQFINAPKLYDYLDEESKNYFEDTKKYLELMNVNYVVNDKLVRGLDYYSDTVFEIKSDKLGSQATVLAGGRYDRLLEILGNAKVPGIGFAAGMERIAMLMDENLIAKEESKIYVIYFDETKEYFVKIVEELRKNGIKVNFDYNPKSFGAQMKKANRENADYVLILGEDEQKENVVTIKKFSTGEQEKYSFEQVLKHFERKSLEK</sequence>
<feature type="binding site" evidence="9">
    <location>
        <position position="125"/>
    </location>
    <ligand>
        <name>L-histidine</name>
        <dbReference type="ChEBI" id="CHEBI:57595"/>
    </ligand>
</feature>
<dbReference type="InterPro" id="IPR045864">
    <property type="entry name" value="aa-tRNA-synth_II/BPL/LPL"/>
</dbReference>
<evidence type="ECO:0000259" key="10">
    <source>
        <dbReference type="PROSITE" id="PS50862"/>
    </source>
</evidence>
<dbReference type="Pfam" id="PF03129">
    <property type="entry name" value="HGTP_anticodon"/>
    <property type="match status" value="1"/>
</dbReference>